<proteinExistence type="predicted"/>
<evidence type="ECO:0000313" key="1">
    <source>
        <dbReference type="EMBL" id="RKS97439.1"/>
    </source>
</evidence>
<dbReference type="InterPro" id="IPR009057">
    <property type="entry name" value="Homeodomain-like_sf"/>
</dbReference>
<dbReference type="Proteomes" id="UP000272428">
    <property type="component" value="Unassembled WGS sequence"/>
</dbReference>
<evidence type="ECO:0000313" key="2">
    <source>
        <dbReference type="Proteomes" id="UP000272428"/>
    </source>
</evidence>
<protein>
    <submittedName>
        <fullName evidence="1">Uncharacterized protein</fullName>
    </submittedName>
</protein>
<name>A0A495SCT5_9FLAO</name>
<dbReference type="EMBL" id="RBXB01000002">
    <property type="protein sequence ID" value="RKS97439.1"/>
    <property type="molecule type" value="Genomic_DNA"/>
</dbReference>
<dbReference type="AlphaFoldDB" id="A0A495SCT5"/>
<organism evidence="1 2">
    <name type="scientific">Chryseobacterium defluvii</name>
    <dbReference type="NCBI Taxonomy" id="160396"/>
    <lineage>
        <taxon>Bacteria</taxon>
        <taxon>Pseudomonadati</taxon>
        <taxon>Bacteroidota</taxon>
        <taxon>Flavobacteriia</taxon>
        <taxon>Flavobacteriales</taxon>
        <taxon>Weeksellaceae</taxon>
        <taxon>Chryseobacterium group</taxon>
        <taxon>Chryseobacterium</taxon>
    </lineage>
</organism>
<reference evidence="1 2" key="1">
    <citation type="submission" date="2018-10" db="EMBL/GenBank/DDBJ databases">
        <title>Genomic Encyclopedia of Archaeal and Bacterial Type Strains, Phase II (KMG-II): from individual species to whole genera.</title>
        <authorList>
            <person name="Goeker M."/>
        </authorList>
    </citation>
    <scope>NUCLEOTIDE SEQUENCE [LARGE SCALE GENOMIC DNA]</scope>
    <source>
        <strain evidence="1 2">DSM 14219</strain>
    </source>
</reference>
<keyword evidence="2" id="KW-1185">Reference proteome</keyword>
<dbReference type="SUPFAM" id="SSF46689">
    <property type="entry name" value="Homeodomain-like"/>
    <property type="match status" value="1"/>
</dbReference>
<gene>
    <name evidence="1" type="ORF">BCF58_1561</name>
</gene>
<dbReference type="OrthoDB" id="799937at2"/>
<accession>A0A495SCT5</accession>
<comment type="caution">
    <text evidence="1">The sequence shown here is derived from an EMBL/GenBank/DDBJ whole genome shotgun (WGS) entry which is preliminary data.</text>
</comment>
<sequence>MNFKHIHIGNLIKQKVEEIQIDQDRICKFLSCNETDLQIMYNAKSLDCDIILRWSKLLDYDLFRIYTQHLILFSPQKKRNIVESNQPLKSTLPQFKKNIYTVEIIDFIMERLANGEKTKAQLIEEYNIPKTTLHRWVVKYQKPETELIK</sequence>